<gene>
    <name evidence="2" type="ORF">H7U18_07695</name>
</gene>
<evidence type="ECO:0000313" key="3">
    <source>
        <dbReference type="Proteomes" id="UP000629923"/>
    </source>
</evidence>
<feature type="region of interest" description="Disordered" evidence="1">
    <location>
        <begin position="59"/>
        <end position="78"/>
    </location>
</feature>
<sequence>MILLHGKRSYDHSGFECKIDAELKEKLRHFAEVNNENTGTATEKLLQLAFQLEESAGEAGVTEEDIDSQHTEEEATPLTPKEIKALRKLLKKKNETTILYSQQL</sequence>
<dbReference type="Proteomes" id="UP000629923">
    <property type="component" value="Unassembled WGS sequence"/>
</dbReference>
<dbReference type="AlphaFoldDB" id="A0A923J7C0"/>
<organism evidence="2 3">
    <name type="scientific">Klebsiella pneumoniae</name>
    <dbReference type="NCBI Taxonomy" id="573"/>
    <lineage>
        <taxon>Bacteria</taxon>
        <taxon>Pseudomonadati</taxon>
        <taxon>Pseudomonadota</taxon>
        <taxon>Gammaproteobacteria</taxon>
        <taxon>Enterobacterales</taxon>
        <taxon>Enterobacteriaceae</taxon>
        <taxon>Klebsiella/Raoultella group</taxon>
        <taxon>Klebsiella</taxon>
        <taxon>Klebsiella pneumoniae complex</taxon>
    </lineage>
</organism>
<name>A0A923J7C0_KLEPN</name>
<evidence type="ECO:0000256" key="1">
    <source>
        <dbReference type="SAM" id="MobiDB-lite"/>
    </source>
</evidence>
<reference evidence="2" key="1">
    <citation type="submission" date="2020-08" db="EMBL/GenBank/DDBJ databases">
        <title>Tigecycline and colistin resistance in Klebsiella pneumoniae.</title>
        <authorList>
            <person name="Ramesh N."/>
            <person name="Shanthini T."/>
            <person name="Prasanth M."/>
            <person name="Senthilkumar N."/>
            <person name="Meesala Krishna M."/>
            <person name="Guruswami G."/>
        </authorList>
    </citation>
    <scope>NUCLEOTIDE SEQUENCE</scope>
    <source>
        <strain evidence="2">SHM 84C</strain>
    </source>
</reference>
<comment type="caution">
    <text evidence="2">The sequence shown here is derived from an EMBL/GenBank/DDBJ whole genome shotgun (WGS) entry which is preliminary data.</text>
</comment>
<protein>
    <submittedName>
        <fullName evidence="2">Uncharacterized protein</fullName>
    </submittedName>
</protein>
<accession>A0A923J7C0</accession>
<evidence type="ECO:0000313" key="2">
    <source>
        <dbReference type="EMBL" id="MBC2872832.1"/>
    </source>
</evidence>
<proteinExistence type="predicted"/>
<dbReference type="EMBL" id="JACLQZ010000001">
    <property type="protein sequence ID" value="MBC2872832.1"/>
    <property type="molecule type" value="Genomic_DNA"/>
</dbReference>